<dbReference type="EMBL" id="ML769553">
    <property type="protein sequence ID" value="KAE9394275.1"/>
    <property type="molecule type" value="Genomic_DNA"/>
</dbReference>
<evidence type="ECO:0008006" key="3">
    <source>
        <dbReference type="Google" id="ProtNLM"/>
    </source>
</evidence>
<feature type="non-terminal residue" evidence="1">
    <location>
        <position position="599"/>
    </location>
</feature>
<dbReference type="PANTHER" id="PTHR19446">
    <property type="entry name" value="REVERSE TRANSCRIPTASES"/>
    <property type="match status" value="1"/>
</dbReference>
<dbReference type="AlphaFoldDB" id="A0A6A4HAY7"/>
<evidence type="ECO:0000313" key="1">
    <source>
        <dbReference type="EMBL" id="KAE9394275.1"/>
    </source>
</evidence>
<feature type="non-terminal residue" evidence="1">
    <location>
        <position position="1"/>
    </location>
</feature>
<keyword evidence="2" id="KW-1185">Reference proteome</keyword>
<dbReference type="SUPFAM" id="SSF56219">
    <property type="entry name" value="DNase I-like"/>
    <property type="match status" value="1"/>
</dbReference>
<sequence length="599" mass="68579">KASIKFAGLNIKGHGSMNFDDARNKWSDIRLMVLQKQIGVLVVGEAHMDDERRDEITRIHGNDLKIFYSKLPDSRNKAGIAVVFNMRITNTIGIQMYEVVAGHAIIIETNWHNDERISILAVYAPNTDSATNAAFWGKIEDFYDRHPRIKKPNILLGDLNMVEEPLDRLPACSDPTAITSSFDSLKCSLQLEDGWTNTYPDTLKYTFKQNISGQRLRHSRLDRIYIRAQDMEHTFEWKIEQTAVDTDHSLVSVRFTSETAPVIGRGRWISPPHLMYDKAIMTFIETEGIRAENMILDLEAQDEWDANHNAQTVWADFKKRFVELARKRSKIVMPHLTKKISELEAKIDIVSNDPELSEDERAITTAMLNEALASLEKHKHKTTRVMAKARNALQGETISRYWSNANKSKSPRDLIQRLMKPQTQSTPQPEYTTSSPEMADMLGIYHGNLQKDPTPPDVTLREQTTARILGNITKKLSEPHCQNLKEKLTDENIEYALKLSANYKAPGLDGISYEIWKLIHARYKNAIAHDRAAFNLIQTLRIVYNDIECNGMAPNTKFSESWMCPLYKKNDRAQMANYRPISLLNTDYKIMSKALTIKL</sequence>
<accession>A0A6A4HAY7</accession>
<evidence type="ECO:0000313" key="2">
    <source>
        <dbReference type="Proteomes" id="UP000799118"/>
    </source>
</evidence>
<dbReference type="OrthoDB" id="416119at2759"/>
<dbReference type="Gene3D" id="3.60.10.10">
    <property type="entry name" value="Endonuclease/exonuclease/phosphatase"/>
    <property type="match status" value="1"/>
</dbReference>
<dbReference type="InterPro" id="IPR036691">
    <property type="entry name" value="Endo/exonu/phosph_ase_sf"/>
</dbReference>
<name>A0A6A4HAY7_9AGAR</name>
<gene>
    <name evidence="1" type="ORF">BT96DRAFT_756146</name>
</gene>
<protein>
    <recommendedName>
        <fullName evidence="3">DNase I-like protein</fullName>
    </recommendedName>
</protein>
<dbReference type="Proteomes" id="UP000799118">
    <property type="component" value="Unassembled WGS sequence"/>
</dbReference>
<organism evidence="1 2">
    <name type="scientific">Gymnopus androsaceus JB14</name>
    <dbReference type="NCBI Taxonomy" id="1447944"/>
    <lineage>
        <taxon>Eukaryota</taxon>
        <taxon>Fungi</taxon>
        <taxon>Dikarya</taxon>
        <taxon>Basidiomycota</taxon>
        <taxon>Agaricomycotina</taxon>
        <taxon>Agaricomycetes</taxon>
        <taxon>Agaricomycetidae</taxon>
        <taxon>Agaricales</taxon>
        <taxon>Marasmiineae</taxon>
        <taxon>Omphalotaceae</taxon>
        <taxon>Gymnopus</taxon>
    </lineage>
</organism>
<proteinExistence type="predicted"/>
<reference evidence="1" key="1">
    <citation type="journal article" date="2019" name="Environ. Microbiol.">
        <title>Fungal ecological strategies reflected in gene transcription - a case study of two litter decomposers.</title>
        <authorList>
            <person name="Barbi F."/>
            <person name="Kohler A."/>
            <person name="Barry K."/>
            <person name="Baskaran P."/>
            <person name="Daum C."/>
            <person name="Fauchery L."/>
            <person name="Ihrmark K."/>
            <person name="Kuo A."/>
            <person name="LaButti K."/>
            <person name="Lipzen A."/>
            <person name="Morin E."/>
            <person name="Grigoriev I.V."/>
            <person name="Henrissat B."/>
            <person name="Lindahl B."/>
            <person name="Martin F."/>
        </authorList>
    </citation>
    <scope>NUCLEOTIDE SEQUENCE</scope>
    <source>
        <strain evidence="1">JB14</strain>
    </source>
</reference>